<dbReference type="PANTHER" id="PTHR44196">
    <property type="entry name" value="DEHYDROGENASE/REDUCTASE SDR FAMILY MEMBER 7B"/>
    <property type="match status" value="1"/>
</dbReference>
<dbReference type="PRINTS" id="PR00080">
    <property type="entry name" value="SDRFAMILY"/>
</dbReference>
<protein>
    <submittedName>
        <fullName evidence="4">Short-subunit dehydrogenase</fullName>
    </submittedName>
</protein>
<dbReference type="RefSeq" id="WP_237344803.1">
    <property type="nucleotide sequence ID" value="NZ_JABWGX010000006.1"/>
</dbReference>
<evidence type="ECO:0000256" key="3">
    <source>
        <dbReference type="RuleBase" id="RU000363"/>
    </source>
</evidence>
<evidence type="ECO:0000256" key="1">
    <source>
        <dbReference type="ARBA" id="ARBA00006484"/>
    </source>
</evidence>
<reference evidence="4 5" key="1">
    <citation type="submission" date="2023-07" db="EMBL/GenBank/DDBJ databases">
        <title>Genomic Encyclopedia of Type Strains, Phase IV (KMG-IV): sequencing the most valuable type-strain genomes for metagenomic binning, comparative biology and taxonomic classification.</title>
        <authorList>
            <person name="Goeker M."/>
        </authorList>
    </citation>
    <scope>NUCLEOTIDE SEQUENCE [LARGE SCALE GENOMIC DNA]</scope>
    <source>
        <strain evidence="4 5">DSM 3770</strain>
    </source>
</reference>
<evidence type="ECO:0000256" key="2">
    <source>
        <dbReference type="ARBA" id="ARBA00023002"/>
    </source>
</evidence>
<dbReference type="PROSITE" id="PS00061">
    <property type="entry name" value="ADH_SHORT"/>
    <property type="match status" value="1"/>
</dbReference>
<dbReference type="Gene3D" id="3.40.50.720">
    <property type="entry name" value="NAD(P)-binding Rossmann-like Domain"/>
    <property type="match status" value="1"/>
</dbReference>
<comment type="caution">
    <text evidence="4">The sequence shown here is derived from an EMBL/GenBank/DDBJ whole genome shotgun (WGS) entry which is preliminary data.</text>
</comment>
<keyword evidence="5" id="KW-1185">Reference proteome</keyword>
<sequence length="266" mass="27897">MPKDTPAPNDMRFAVVTGASSGIGLALAKRLAQEGYDLVLAGRDADRLADAADEIVALGRRVAVRQVDLSDPYELEDFAATLTVQVPDVLVNNAGFGAYGHFAGIDPGLTLNMIDTNVTALARLTAAVLPGMLARGEGRILNVASTGAFAPLPFSAVYGATKAFVLSFSEAVAEELKGSPVTVTALCPGPTATRFFDRAGWDGTRLFKGPMVTAETVADCGVKAMAAGRRVAVVGLLNKVMIFAIRLAPRRLVGEATRFMLASRSR</sequence>
<dbReference type="Pfam" id="PF00106">
    <property type="entry name" value="adh_short"/>
    <property type="match status" value="1"/>
</dbReference>
<dbReference type="PANTHER" id="PTHR44196:SF2">
    <property type="entry name" value="SHORT-CHAIN DEHYDROGENASE-RELATED"/>
    <property type="match status" value="1"/>
</dbReference>
<dbReference type="PIRSF" id="PIRSF000126">
    <property type="entry name" value="11-beta-HSD1"/>
    <property type="match status" value="1"/>
</dbReference>
<evidence type="ECO:0000313" key="4">
    <source>
        <dbReference type="EMBL" id="MDQ0503888.1"/>
    </source>
</evidence>
<dbReference type="InterPro" id="IPR036291">
    <property type="entry name" value="NAD(P)-bd_dom_sf"/>
</dbReference>
<dbReference type="EMBL" id="JAUSVY010000001">
    <property type="protein sequence ID" value="MDQ0503888.1"/>
    <property type="molecule type" value="Genomic_DNA"/>
</dbReference>
<evidence type="ECO:0000313" key="5">
    <source>
        <dbReference type="Proteomes" id="UP001241747"/>
    </source>
</evidence>
<proteinExistence type="inferred from homology"/>
<comment type="similarity">
    <text evidence="1 3">Belongs to the short-chain dehydrogenases/reductases (SDR) family.</text>
</comment>
<dbReference type="InterPro" id="IPR020904">
    <property type="entry name" value="Sc_DH/Rdtase_CS"/>
</dbReference>
<dbReference type="Proteomes" id="UP001241747">
    <property type="component" value="Unassembled WGS sequence"/>
</dbReference>
<dbReference type="SUPFAM" id="SSF51735">
    <property type="entry name" value="NAD(P)-binding Rossmann-fold domains"/>
    <property type="match status" value="1"/>
</dbReference>
<keyword evidence="2" id="KW-0560">Oxidoreductase</keyword>
<accession>A0ABU0L9S4</accession>
<name>A0ABU0L9S4_XANAG</name>
<dbReference type="PRINTS" id="PR00081">
    <property type="entry name" value="GDHRDH"/>
</dbReference>
<dbReference type="CDD" id="cd05233">
    <property type="entry name" value="SDR_c"/>
    <property type="match status" value="1"/>
</dbReference>
<gene>
    <name evidence="4" type="ORF">QOZ94_000658</name>
</gene>
<organism evidence="4 5">
    <name type="scientific">Xanthobacter agilis</name>
    <dbReference type="NCBI Taxonomy" id="47492"/>
    <lineage>
        <taxon>Bacteria</taxon>
        <taxon>Pseudomonadati</taxon>
        <taxon>Pseudomonadota</taxon>
        <taxon>Alphaproteobacteria</taxon>
        <taxon>Hyphomicrobiales</taxon>
        <taxon>Xanthobacteraceae</taxon>
        <taxon>Xanthobacter</taxon>
    </lineage>
</organism>
<dbReference type="InterPro" id="IPR002347">
    <property type="entry name" value="SDR_fam"/>
</dbReference>